<protein>
    <recommendedName>
        <fullName evidence="3 9">Guanylate kinase</fullName>
        <ecNumber evidence="2 9">2.7.4.8</ecNumber>
    </recommendedName>
    <alternativeName>
        <fullName evidence="8 9">GMP kinase</fullName>
    </alternativeName>
</protein>
<dbReference type="Pfam" id="PF00625">
    <property type="entry name" value="Guanylate_kin"/>
    <property type="match status" value="1"/>
</dbReference>
<sequence>MQTAEPEPVQPGPLIVLSGPSGVGKSTLVERLVATSPWPLRRAITATTRPPRPGEIPGKSYHFWTREEFERAIRNQHLLEWARVFDTDYYGTPRDEVEPYRAKGYGVILVIDVQGAARIRELVPDALHIFLMPPNWETLEQRLRQRGDLSEERLQRRLQTAQTELAAAPHFDVVVINDNLDSALQQVQQAIAPRFAALKSRNTNP</sequence>
<evidence type="ECO:0000256" key="3">
    <source>
        <dbReference type="ARBA" id="ARBA00016296"/>
    </source>
</evidence>
<dbReference type="Proteomes" id="UP000542342">
    <property type="component" value="Unassembled WGS sequence"/>
</dbReference>
<dbReference type="PANTHER" id="PTHR23117:SF13">
    <property type="entry name" value="GUANYLATE KINASE"/>
    <property type="match status" value="1"/>
</dbReference>
<dbReference type="EC" id="2.7.4.8" evidence="2 9"/>
<comment type="similarity">
    <text evidence="1 9">Belongs to the guanylate kinase family.</text>
</comment>
<proteinExistence type="inferred from homology"/>
<dbReference type="InterPro" id="IPR017665">
    <property type="entry name" value="Guanylate_kinase"/>
</dbReference>
<evidence type="ECO:0000256" key="7">
    <source>
        <dbReference type="ARBA" id="ARBA00022840"/>
    </source>
</evidence>
<evidence type="ECO:0000256" key="4">
    <source>
        <dbReference type="ARBA" id="ARBA00022679"/>
    </source>
</evidence>
<evidence type="ECO:0000256" key="5">
    <source>
        <dbReference type="ARBA" id="ARBA00022741"/>
    </source>
</evidence>
<keyword evidence="9" id="KW-0963">Cytoplasm</keyword>
<dbReference type="HAMAP" id="MF_00328">
    <property type="entry name" value="Guanylate_kinase"/>
    <property type="match status" value="1"/>
</dbReference>
<name>A0A7V9ABC5_9BACT</name>
<dbReference type="SUPFAM" id="SSF52540">
    <property type="entry name" value="P-loop containing nucleoside triphosphate hydrolases"/>
    <property type="match status" value="1"/>
</dbReference>
<gene>
    <name evidence="9 11" type="primary">gmk</name>
    <name evidence="11" type="ORF">H0921_07135</name>
</gene>
<comment type="caution">
    <text evidence="11">The sequence shown here is derived from an EMBL/GenBank/DDBJ whole genome shotgun (WGS) entry which is preliminary data.</text>
</comment>
<accession>A0A7V9ABC5</accession>
<dbReference type="Gene3D" id="3.30.63.10">
    <property type="entry name" value="Guanylate Kinase phosphate binding domain"/>
    <property type="match status" value="1"/>
</dbReference>
<dbReference type="AlphaFoldDB" id="A0A7V9ABC5"/>
<comment type="subcellular location">
    <subcellularLocation>
        <location evidence="9">Cytoplasm</location>
    </subcellularLocation>
</comment>
<dbReference type="GO" id="GO:0004385">
    <property type="term" value="F:GMP kinase activity"/>
    <property type="evidence" value="ECO:0007669"/>
    <property type="project" value="UniProtKB-UniRule"/>
</dbReference>
<evidence type="ECO:0000313" key="12">
    <source>
        <dbReference type="Proteomes" id="UP000542342"/>
    </source>
</evidence>
<keyword evidence="5 9" id="KW-0547">Nucleotide-binding</keyword>
<evidence type="ECO:0000313" key="11">
    <source>
        <dbReference type="EMBL" id="MBA2225933.1"/>
    </source>
</evidence>
<dbReference type="Gene3D" id="3.40.50.300">
    <property type="entry name" value="P-loop containing nucleotide triphosphate hydrolases"/>
    <property type="match status" value="1"/>
</dbReference>
<evidence type="ECO:0000256" key="6">
    <source>
        <dbReference type="ARBA" id="ARBA00022777"/>
    </source>
</evidence>
<organism evidence="11 12">
    <name type="scientific">Thermogemmata fonticola</name>
    <dbReference type="NCBI Taxonomy" id="2755323"/>
    <lineage>
        <taxon>Bacteria</taxon>
        <taxon>Pseudomonadati</taxon>
        <taxon>Planctomycetota</taxon>
        <taxon>Planctomycetia</taxon>
        <taxon>Gemmatales</taxon>
        <taxon>Gemmataceae</taxon>
        <taxon>Thermogemmata</taxon>
    </lineage>
</organism>
<evidence type="ECO:0000256" key="1">
    <source>
        <dbReference type="ARBA" id="ARBA00005790"/>
    </source>
</evidence>
<dbReference type="NCBIfam" id="TIGR03263">
    <property type="entry name" value="guanyl_kin"/>
    <property type="match status" value="1"/>
</dbReference>
<evidence type="ECO:0000256" key="2">
    <source>
        <dbReference type="ARBA" id="ARBA00012961"/>
    </source>
</evidence>
<dbReference type="EMBL" id="JACEFB010000003">
    <property type="protein sequence ID" value="MBA2225933.1"/>
    <property type="molecule type" value="Genomic_DNA"/>
</dbReference>
<dbReference type="CDD" id="cd00071">
    <property type="entry name" value="GMPK"/>
    <property type="match status" value="1"/>
</dbReference>
<keyword evidence="7 9" id="KW-0067">ATP-binding</keyword>
<evidence type="ECO:0000256" key="8">
    <source>
        <dbReference type="ARBA" id="ARBA00030128"/>
    </source>
</evidence>
<keyword evidence="12" id="KW-1185">Reference proteome</keyword>
<evidence type="ECO:0000259" key="10">
    <source>
        <dbReference type="PROSITE" id="PS50052"/>
    </source>
</evidence>
<keyword evidence="6 9" id="KW-0418">Kinase</keyword>
<dbReference type="PANTHER" id="PTHR23117">
    <property type="entry name" value="GUANYLATE KINASE-RELATED"/>
    <property type="match status" value="1"/>
</dbReference>
<evidence type="ECO:0000256" key="9">
    <source>
        <dbReference type="HAMAP-Rule" id="MF_00328"/>
    </source>
</evidence>
<reference evidence="11 12" key="1">
    <citation type="submission" date="2020-07" db="EMBL/GenBank/DDBJ databases">
        <title>Thermogemmata thermophila gen. nov., sp. nov., a novel moderate thermophilic planctomycete from a Kamchatka hot spring.</title>
        <authorList>
            <person name="Elcheninov A.G."/>
            <person name="Podosokorskaya O.A."/>
            <person name="Kovaleva O.L."/>
            <person name="Novikov A."/>
            <person name="Bonch-Osmolovskaya E.A."/>
            <person name="Toshchakov S.V."/>
            <person name="Kublanov I.V."/>
        </authorList>
    </citation>
    <scope>NUCLEOTIDE SEQUENCE [LARGE SCALE GENOMIC DNA]</scope>
    <source>
        <strain evidence="11 12">2918</strain>
    </source>
</reference>
<keyword evidence="4 9" id="KW-0808">Transferase</keyword>
<dbReference type="InterPro" id="IPR027417">
    <property type="entry name" value="P-loop_NTPase"/>
</dbReference>
<dbReference type="GO" id="GO:0005524">
    <property type="term" value="F:ATP binding"/>
    <property type="evidence" value="ECO:0007669"/>
    <property type="project" value="UniProtKB-UniRule"/>
</dbReference>
<dbReference type="InterPro" id="IPR008145">
    <property type="entry name" value="GK/Ca_channel_bsu"/>
</dbReference>
<dbReference type="PROSITE" id="PS50052">
    <property type="entry name" value="GUANYLATE_KINASE_2"/>
    <property type="match status" value="1"/>
</dbReference>
<dbReference type="GO" id="GO:0005829">
    <property type="term" value="C:cytosol"/>
    <property type="evidence" value="ECO:0007669"/>
    <property type="project" value="TreeGrafter"/>
</dbReference>
<dbReference type="SMART" id="SM00072">
    <property type="entry name" value="GuKc"/>
    <property type="match status" value="1"/>
</dbReference>
<feature type="domain" description="Guanylate kinase-like" evidence="10">
    <location>
        <begin position="12"/>
        <end position="192"/>
    </location>
</feature>
<dbReference type="InterPro" id="IPR008144">
    <property type="entry name" value="Guanylate_kin-like_dom"/>
</dbReference>
<feature type="binding site" evidence="9">
    <location>
        <begin position="19"/>
        <end position="26"/>
    </location>
    <ligand>
        <name>ATP</name>
        <dbReference type="ChEBI" id="CHEBI:30616"/>
    </ligand>
</feature>
<dbReference type="FunFam" id="3.30.63.10:FF:000002">
    <property type="entry name" value="Guanylate kinase 1"/>
    <property type="match status" value="1"/>
</dbReference>
<comment type="function">
    <text evidence="9">Essential for recycling GMP and indirectly, cGMP.</text>
</comment>
<comment type="catalytic activity">
    <reaction evidence="9">
        <text>GMP + ATP = GDP + ADP</text>
        <dbReference type="Rhea" id="RHEA:20780"/>
        <dbReference type="ChEBI" id="CHEBI:30616"/>
        <dbReference type="ChEBI" id="CHEBI:58115"/>
        <dbReference type="ChEBI" id="CHEBI:58189"/>
        <dbReference type="ChEBI" id="CHEBI:456216"/>
        <dbReference type="EC" id="2.7.4.8"/>
    </reaction>
</comment>